<proteinExistence type="predicted"/>
<protein>
    <recommendedName>
        <fullName evidence="1">PD-(D/E)XK endonuclease-like domain-containing protein</fullName>
    </recommendedName>
</protein>
<dbReference type="InterPro" id="IPR038726">
    <property type="entry name" value="PDDEXK_AddAB-type"/>
</dbReference>
<organism evidence="3">
    <name type="scientific">viral metagenome</name>
    <dbReference type="NCBI Taxonomy" id="1070528"/>
    <lineage>
        <taxon>unclassified sequences</taxon>
        <taxon>metagenomes</taxon>
        <taxon>organismal metagenomes</taxon>
    </lineage>
</organism>
<feature type="domain" description="PD-(D/E)XK endonuclease-like" evidence="1">
    <location>
        <begin position="7"/>
        <end position="234"/>
    </location>
</feature>
<evidence type="ECO:0000259" key="1">
    <source>
        <dbReference type="Pfam" id="PF12705"/>
    </source>
</evidence>
<dbReference type="Pfam" id="PF12705">
    <property type="entry name" value="PDDEXK_1"/>
    <property type="match status" value="1"/>
</dbReference>
<name>A0A6M3KGB7_9ZZZZ</name>
<dbReference type="EMBL" id="MT141454">
    <property type="protein sequence ID" value="QJA61825.1"/>
    <property type="molecule type" value="Genomic_DNA"/>
</dbReference>
<dbReference type="AlphaFoldDB" id="A0A6M3KGB7"/>
<dbReference type="EMBL" id="MT142443">
    <property type="protein sequence ID" value="QJA80973.1"/>
    <property type="molecule type" value="Genomic_DNA"/>
</dbReference>
<evidence type="ECO:0000313" key="3">
    <source>
        <dbReference type="EMBL" id="QJA80973.1"/>
    </source>
</evidence>
<evidence type="ECO:0000313" key="2">
    <source>
        <dbReference type="EMBL" id="QJA61825.1"/>
    </source>
</evidence>
<sequence>MPIIIRPSSLPSFPDCARRTAARLAPNIVKEMGYDLRQLPQRAGPAVGTATHAAVAHTMQSKIDTGSSANQTETEQAGLQALDDTTANGVEWDGVTPNFNTAQKQVLRHYRVFRLHLEDDLRPKTVERRIEKVTKRGNTLSGQPDVTDDGVMDLKTGVARRANGSQYGAYALLLRADGDPASHITEDYIQRVAIDKEQPVPQQISYDVELSERIAGRIIMDIERAFEEFEREGDNLVFLANPGSMLCSDRWCQAWGTSFCEEGKR</sequence>
<accession>A0A6M3KGB7</accession>
<gene>
    <name evidence="3" type="ORF">MM415A00613_0020</name>
    <name evidence="2" type="ORF">MM415B00887_0014</name>
</gene>
<reference evidence="3" key="1">
    <citation type="submission" date="2020-03" db="EMBL/GenBank/DDBJ databases">
        <title>The deep terrestrial virosphere.</title>
        <authorList>
            <person name="Holmfeldt K."/>
            <person name="Nilsson E."/>
            <person name="Simone D."/>
            <person name="Lopez-Fernandez M."/>
            <person name="Wu X."/>
            <person name="de Brujin I."/>
            <person name="Lundin D."/>
            <person name="Andersson A."/>
            <person name="Bertilsson S."/>
            <person name="Dopson M."/>
        </authorList>
    </citation>
    <scope>NUCLEOTIDE SEQUENCE</scope>
    <source>
        <strain evidence="3">MM415A00613</strain>
        <strain evidence="2">MM415B00887</strain>
    </source>
</reference>